<dbReference type="InterPro" id="IPR025751">
    <property type="entry name" value="RsbRD_N_dom"/>
</dbReference>
<proteinExistence type="predicted"/>
<evidence type="ECO:0000256" key="1">
    <source>
        <dbReference type="SAM" id="MobiDB-lite"/>
    </source>
</evidence>
<accession>A0A7K1UTF6</accession>
<dbReference type="Pfam" id="PF13556">
    <property type="entry name" value="HTH_30"/>
    <property type="match status" value="1"/>
</dbReference>
<dbReference type="EMBL" id="WRPP01000002">
    <property type="protein sequence ID" value="MVU77561.1"/>
    <property type="molecule type" value="Genomic_DNA"/>
</dbReference>
<dbReference type="InterPro" id="IPR042070">
    <property type="entry name" value="PucR_C-HTH_sf"/>
</dbReference>
<dbReference type="InterPro" id="IPR025736">
    <property type="entry name" value="PucR_C-HTH_dom"/>
</dbReference>
<organism evidence="4 5">
    <name type="scientific">Nocardia terrae</name>
    <dbReference type="NCBI Taxonomy" id="2675851"/>
    <lineage>
        <taxon>Bacteria</taxon>
        <taxon>Bacillati</taxon>
        <taxon>Actinomycetota</taxon>
        <taxon>Actinomycetes</taxon>
        <taxon>Mycobacteriales</taxon>
        <taxon>Nocardiaceae</taxon>
        <taxon>Nocardia</taxon>
    </lineage>
</organism>
<dbReference type="Pfam" id="PF14361">
    <property type="entry name" value="RsbRD_N"/>
    <property type="match status" value="1"/>
</dbReference>
<evidence type="ECO:0000313" key="5">
    <source>
        <dbReference type="Proteomes" id="UP000466794"/>
    </source>
</evidence>
<dbReference type="InterPro" id="IPR051448">
    <property type="entry name" value="CdaR-like_regulators"/>
</dbReference>
<protein>
    <submittedName>
        <fullName evidence="4">PucR family transcriptional regulator</fullName>
    </submittedName>
</protein>
<dbReference type="AlphaFoldDB" id="A0A7K1UTF6"/>
<dbReference type="PANTHER" id="PTHR33744">
    <property type="entry name" value="CARBOHYDRATE DIACID REGULATOR"/>
    <property type="match status" value="1"/>
</dbReference>
<feature type="compositionally biased region" description="Polar residues" evidence="1">
    <location>
        <begin position="422"/>
        <end position="432"/>
    </location>
</feature>
<evidence type="ECO:0000259" key="3">
    <source>
        <dbReference type="Pfam" id="PF14361"/>
    </source>
</evidence>
<comment type="caution">
    <text evidence="4">The sequence shown here is derived from an EMBL/GenBank/DDBJ whole genome shotgun (WGS) entry which is preliminary data.</text>
</comment>
<evidence type="ECO:0000259" key="2">
    <source>
        <dbReference type="Pfam" id="PF13556"/>
    </source>
</evidence>
<feature type="domain" description="RsbT co-antagonist protein RsbRD N-terminal" evidence="3">
    <location>
        <begin position="27"/>
        <end position="178"/>
    </location>
</feature>
<feature type="region of interest" description="Disordered" evidence="1">
    <location>
        <begin position="422"/>
        <end position="451"/>
    </location>
</feature>
<name>A0A7K1UTF6_9NOCA</name>
<evidence type="ECO:0000313" key="4">
    <source>
        <dbReference type="EMBL" id="MVU77561.1"/>
    </source>
</evidence>
<keyword evidence="5" id="KW-1185">Reference proteome</keyword>
<dbReference type="PANTHER" id="PTHR33744:SF15">
    <property type="entry name" value="CARBOHYDRATE DIACID REGULATOR"/>
    <property type="match status" value="1"/>
</dbReference>
<gene>
    <name evidence="4" type="ORF">GPX89_09950</name>
</gene>
<dbReference type="Proteomes" id="UP000466794">
    <property type="component" value="Unassembled WGS sequence"/>
</dbReference>
<dbReference type="Gene3D" id="1.10.10.2840">
    <property type="entry name" value="PucR C-terminal helix-turn-helix domain"/>
    <property type="match status" value="1"/>
</dbReference>
<sequence length="451" mass="49071">MTVDVPNRAGLTLSGKPMSSPLRNVRSLARQMVDYFVENVAACGTLPGDAISGDITAITRTNLEFAVAMLDGHNIPAQTKKLEAAAAQWAREGVPIDTIQHAIHEGFLMGLDLVVSGTAPRRATPLDAASEGPVAFTDYENLLSGTRLVVEMLDTMTTTISKAYVRELRAVVSEHHTAVHTLTSALLAGKSTSTMARECGIEILDAYVVLAVSIPPHPDERNPLLDGKVVARRKLRRIQARLADLCEDAALSLLSVDGGTILLPADCFDAQGYARLISELSGAARTPITAALIEASPDAIPDAADQAHELLDMVARLHCEPGLYRFDDLALEYQLTRPGPGREYLGALLDPLDEHPELLQTLRVHIANNLHRARTARTLHIHTNTIDYRLKRIAQLTGFDPTEASGLWYLRSALVARSYQTNRDQLQRSGTRSVKRPRAFHADSAQGSVRP</sequence>
<dbReference type="RefSeq" id="WP_157387248.1">
    <property type="nucleotide sequence ID" value="NZ_WRPP01000002.1"/>
</dbReference>
<reference evidence="4 5" key="1">
    <citation type="submission" date="2019-12" db="EMBL/GenBank/DDBJ databases">
        <title>Nocardia sp. nov. ET3-3 isolated from soil.</title>
        <authorList>
            <person name="Kanchanasin P."/>
            <person name="Tanasupawat S."/>
            <person name="Yuki M."/>
            <person name="Kudo T."/>
        </authorList>
    </citation>
    <scope>NUCLEOTIDE SEQUENCE [LARGE SCALE GENOMIC DNA]</scope>
    <source>
        <strain evidence="4 5">ET3-3</strain>
    </source>
</reference>
<feature type="domain" description="PucR C-terminal helix-turn-helix" evidence="2">
    <location>
        <begin position="358"/>
        <end position="415"/>
    </location>
</feature>